<feature type="transmembrane region" description="Helical" evidence="1">
    <location>
        <begin position="134"/>
        <end position="153"/>
    </location>
</feature>
<dbReference type="AlphaFoldDB" id="A0A8J6TIP6"/>
<feature type="transmembrane region" description="Helical" evidence="1">
    <location>
        <begin position="73"/>
        <end position="90"/>
    </location>
</feature>
<evidence type="ECO:0000313" key="3">
    <source>
        <dbReference type="Proteomes" id="UP000614469"/>
    </source>
</evidence>
<accession>A0A8J6TIP6</accession>
<sequence length="221" mass="24048">MPDFSPELISGLIAFLLTVFVLSYLINDNFLFRAATYIFVGVSAGYVAAVAWHQVLAPQLLQPILSGSGDEKIRAYIALVLVFLLLLKAIPPLSKLGTPSMAFMVGVGAAIAIGGAVTGTLFPQTLAAINIFEFKVFEGIVMLLGTVSTLIYFQFSARRDDDGQYRRNPIFNFIAFIGRVFIAITFGVLFAGVYSAALTALIERIDFISTFTSTLKTLWLP</sequence>
<organism evidence="2 3">
    <name type="scientific">Candidatus Desulfolinea nitratireducens</name>
    <dbReference type="NCBI Taxonomy" id="2841698"/>
    <lineage>
        <taxon>Bacteria</taxon>
        <taxon>Bacillati</taxon>
        <taxon>Chloroflexota</taxon>
        <taxon>Anaerolineae</taxon>
        <taxon>Anaerolineales</taxon>
        <taxon>Anaerolineales incertae sedis</taxon>
        <taxon>Candidatus Desulfolinea</taxon>
    </lineage>
</organism>
<name>A0A8J6TIP6_9CHLR</name>
<proteinExistence type="predicted"/>
<comment type="caution">
    <text evidence="2">The sequence shown here is derived from an EMBL/GenBank/DDBJ whole genome shotgun (WGS) entry which is preliminary data.</text>
</comment>
<dbReference type="EMBL" id="JACNJN010000136">
    <property type="protein sequence ID" value="MBC8336015.1"/>
    <property type="molecule type" value="Genomic_DNA"/>
</dbReference>
<dbReference type="Proteomes" id="UP000614469">
    <property type="component" value="Unassembled WGS sequence"/>
</dbReference>
<evidence type="ECO:0000256" key="1">
    <source>
        <dbReference type="SAM" id="Phobius"/>
    </source>
</evidence>
<keyword evidence="1" id="KW-0812">Transmembrane</keyword>
<evidence type="ECO:0000313" key="2">
    <source>
        <dbReference type="EMBL" id="MBC8336015.1"/>
    </source>
</evidence>
<protein>
    <submittedName>
        <fullName evidence="2">Uncharacterized protein</fullName>
    </submittedName>
</protein>
<feature type="transmembrane region" description="Helical" evidence="1">
    <location>
        <begin position="173"/>
        <end position="197"/>
    </location>
</feature>
<reference evidence="2 3" key="1">
    <citation type="submission" date="2020-08" db="EMBL/GenBank/DDBJ databases">
        <title>Bridging the membrane lipid divide: bacteria of the FCB group superphylum have the potential to synthesize archaeal ether lipids.</title>
        <authorList>
            <person name="Villanueva L."/>
            <person name="Von Meijenfeldt F.A.B."/>
            <person name="Westbye A.B."/>
            <person name="Yadav S."/>
            <person name="Hopmans E.C."/>
            <person name="Dutilh B.E."/>
            <person name="Sinninghe Damste J.S."/>
        </authorList>
    </citation>
    <scope>NUCLEOTIDE SEQUENCE [LARGE SCALE GENOMIC DNA]</scope>
    <source>
        <strain evidence="2">NIOZ-UU36</strain>
    </source>
</reference>
<feature type="transmembrane region" description="Helical" evidence="1">
    <location>
        <begin position="6"/>
        <end position="27"/>
    </location>
</feature>
<feature type="transmembrane region" description="Helical" evidence="1">
    <location>
        <begin position="102"/>
        <end position="122"/>
    </location>
</feature>
<feature type="transmembrane region" description="Helical" evidence="1">
    <location>
        <begin position="34"/>
        <end position="53"/>
    </location>
</feature>
<keyword evidence="1" id="KW-1133">Transmembrane helix</keyword>
<keyword evidence="1" id="KW-0472">Membrane</keyword>
<gene>
    <name evidence="2" type="ORF">H8E29_12175</name>
</gene>